<feature type="transmembrane region" description="Helical" evidence="2">
    <location>
        <begin position="215"/>
        <end position="236"/>
    </location>
</feature>
<feature type="compositionally biased region" description="Gly residues" evidence="1">
    <location>
        <begin position="121"/>
        <end position="131"/>
    </location>
</feature>
<feature type="region of interest" description="Disordered" evidence="1">
    <location>
        <begin position="281"/>
        <end position="357"/>
    </location>
</feature>
<gene>
    <name evidence="3" type="ORF">KY290_035872</name>
</gene>
<dbReference type="EMBL" id="JAIVGD010000028">
    <property type="protein sequence ID" value="KAH0737167.1"/>
    <property type="molecule type" value="Genomic_DNA"/>
</dbReference>
<evidence type="ECO:0000256" key="1">
    <source>
        <dbReference type="SAM" id="MobiDB-lite"/>
    </source>
</evidence>
<sequence>MALYCDSMFSAFMDTPYSKRNKGSIPDKSSGPDQDPIRGRARGGGDSGGSSNTENLNKGSGPDQGPIPGKGLVPNQGPVRGRVRGGDDSGGFDDTKNLNKGKGSSKGPGSGLNQGPVRGCVRGGGDSGGSGDTENLDDKGDDGGALGGFGGSSPNNTSVVPDCHASDEPVSTQALSHTKVPSKSPKCPHHQVFQSKPRHTPKSPKTFCFLRNDKGGGGGALVLVGVLLITVLLPMIGMPTPKSPQHPPSAPTTKCFNQSLVTHPSPSKTFCCGGGGTLGGSGRSSPNNSSAAHDWHTNGEPVLTQVPSTSPKCPHHQVFQPKPRHIPSPPKTFCCDSSGALGGSGGSSPNNSSVAHD</sequence>
<dbReference type="Proteomes" id="UP000826656">
    <property type="component" value="Unassembled WGS sequence"/>
</dbReference>
<accession>A0ABQ7TR85</accession>
<proteinExistence type="predicted"/>
<feature type="compositionally biased region" description="Low complexity" evidence="1">
    <location>
        <begin position="347"/>
        <end position="357"/>
    </location>
</feature>
<comment type="caution">
    <text evidence="3">The sequence shown here is derived from an EMBL/GenBank/DDBJ whole genome shotgun (WGS) entry which is preliminary data.</text>
</comment>
<keyword evidence="2" id="KW-0812">Transmembrane</keyword>
<organism evidence="3 4">
    <name type="scientific">Solanum tuberosum</name>
    <name type="common">Potato</name>
    <dbReference type="NCBI Taxonomy" id="4113"/>
    <lineage>
        <taxon>Eukaryota</taxon>
        <taxon>Viridiplantae</taxon>
        <taxon>Streptophyta</taxon>
        <taxon>Embryophyta</taxon>
        <taxon>Tracheophyta</taxon>
        <taxon>Spermatophyta</taxon>
        <taxon>Magnoliopsida</taxon>
        <taxon>eudicotyledons</taxon>
        <taxon>Gunneridae</taxon>
        <taxon>Pentapetalae</taxon>
        <taxon>asterids</taxon>
        <taxon>lamiids</taxon>
        <taxon>Solanales</taxon>
        <taxon>Solanaceae</taxon>
        <taxon>Solanoideae</taxon>
        <taxon>Solaneae</taxon>
        <taxon>Solanum</taxon>
    </lineage>
</organism>
<evidence type="ECO:0000256" key="2">
    <source>
        <dbReference type="SAM" id="Phobius"/>
    </source>
</evidence>
<reference evidence="3 4" key="1">
    <citation type="journal article" date="2021" name="bioRxiv">
        <title>Chromosome-scale and haplotype-resolved genome assembly of a tetraploid potato cultivar.</title>
        <authorList>
            <person name="Sun H."/>
            <person name="Jiao W.-B."/>
            <person name="Krause K."/>
            <person name="Campoy J.A."/>
            <person name="Goel M."/>
            <person name="Folz-Donahue K."/>
            <person name="Kukat C."/>
            <person name="Huettel B."/>
            <person name="Schneeberger K."/>
        </authorList>
    </citation>
    <scope>NUCLEOTIDE SEQUENCE [LARGE SCALE GENOMIC DNA]</scope>
    <source>
        <strain evidence="3">SolTubOtavaFocal</strain>
        <tissue evidence="3">Leaves</tissue>
    </source>
</reference>
<protein>
    <submittedName>
        <fullName evidence="3">Uncharacterized protein</fullName>
    </submittedName>
</protein>
<feature type="compositionally biased region" description="Polar residues" evidence="1">
    <location>
        <begin position="169"/>
        <end position="181"/>
    </location>
</feature>
<keyword evidence="2" id="KW-0472">Membrane</keyword>
<keyword evidence="4" id="KW-1185">Reference proteome</keyword>
<keyword evidence="2" id="KW-1133">Transmembrane helix</keyword>
<evidence type="ECO:0000313" key="3">
    <source>
        <dbReference type="EMBL" id="KAH0737167.1"/>
    </source>
</evidence>
<name>A0ABQ7TR85_SOLTU</name>
<evidence type="ECO:0000313" key="4">
    <source>
        <dbReference type="Proteomes" id="UP000826656"/>
    </source>
</evidence>
<feature type="region of interest" description="Disordered" evidence="1">
    <location>
        <begin position="14"/>
        <end position="201"/>
    </location>
</feature>